<dbReference type="InterPro" id="IPR012337">
    <property type="entry name" value="RNaseH-like_sf"/>
</dbReference>
<organism evidence="2">
    <name type="scientific">anaerobic digester metagenome</name>
    <dbReference type="NCBI Taxonomy" id="1263854"/>
    <lineage>
        <taxon>unclassified sequences</taxon>
        <taxon>metagenomes</taxon>
        <taxon>ecological metagenomes</taxon>
    </lineage>
</organism>
<dbReference type="Pfam" id="PF00665">
    <property type="entry name" value="rve"/>
    <property type="match status" value="1"/>
</dbReference>
<evidence type="ECO:0000313" key="2">
    <source>
        <dbReference type="EMBL" id="VFU17717.1"/>
    </source>
</evidence>
<dbReference type="GO" id="GO:0003676">
    <property type="term" value="F:nucleic acid binding"/>
    <property type="evidence" value="ECO:0007669"/>
    <property type="project" value="InterPro"/>
</dbReference>
<sequence length="193" mass="22539">MRSCAERDTCSTTRGRSGYIVRKSYLFRKKVRRKLPARARVPMERAIRVNEVWSMDFVSDSLAGGRKFRVLTIIDDFTRFCPGMAVSSSLPARRVTRFLDEVAYISGYPERIRVDNGPEFISRDFSSWARKRGIEVEYIRPGKPTDNSFIESFNGKFRDECLNENWFMSIQESRRVIEPEGPIFLSWQEDRLG</sequence>
<proteinExistence type="predicted"/>
<feature type="domain" description="Integrase catalytic" evidence="1">
    <location>
        <begin position="38"/>
        <end position="193"/>
    </location>
</feature>
<dbReference type="PANTHER" id="PTHR47515:SF1">
    <property type="entry name" value="BLR2054 PROTEIN"/>
    <property type="match status" value="1"/>
</dbReference>
<dbReference type="SUPFAM" id="SSF53098">
    <property type="entry name" value="Ribonuclease H-like"/>
    <property type="match status" value="1"/>
</dbReference>
<dbReference type="InterPro" id="IPR036397">
    <property type="entry name" value="RNaseH_sf"/>
</dbReference>
<dbReference type="PROSITE" id="PS50994">
    <property type="entry name" value="INTEGRASE"/>
    <property type="match status" value="1"/>
</dbReference>
<dbReference type="EMBL" id="CAADRM010000136">
    <property type="protein sequence ID" value="VFU17717.1"/>
    <property type="molecule type" value="Genomic_DNA"/>
</dbReference>
<name>A0A485M749_9ZZZZ</name>
<dbReference type="GO" id="GO:0015074">
    <property type="term" value="P:DNA integration"/>
    <property type="evidence" value="ECO:0007669"/>
    <property type="project" value="InterPro"/>
</dbReference>
<protein>
    <recommendedName>
        <fullName evidence="1">Integrase catalytic domain-containing protein</fullName>
    </recommendedName>
</protein>
<dbReference type="AlphaFoldDB" id="A0A485M749"/>
<dbReference type="InterPro" id="IPR001584">
    <property type="entry name" value="Integrase_cat-core"/>
</dbReference>
<dbReference type="Gene3D" id="3.30.420.10">
    <property type="entry name" value="Ribonuclease H-like superfamily/Ribonuclease H"/>
    <property type="match status" value="1"/>
</dbReference>
<reference evidence="2" key="1">
    <citation type="submission" date="2019-03" db="EMBL/GenBank/DDBJ databases">
        <authorList>
            <person name="Hao L."/>
        </authorList>
    </citation>
    <scope>NUCLEOTIDE SEQUENCE</scope>
</reference>
<accession>A0A485M749</accession>
<evidence type="ECO:0000259" key="1">
    <source>
        <dbReference type="PROSITE" id="PS50994"/>
    </source>
</evidence>
<gene>
    <name evidence="2" type="ORF">SCFA_70009</name>
</gene>
<dbReference type="PANTHER" id="PTHR47515">
    <property type="entry name" value="LOW CALCIUM RESPONSE LOCUS PROTEIN T"/>
    <property type="match status" value="1"/>
</dbReference>